<dbReference type="Pfam" id="PF13562">
    <property type="entry name" value="NTP_transf_4"/>
    <property type="match status" value="1"/>
</dbReference>
<proteinExistence type="predicted"/>
<keyword evidence="1 3" id="KW-0808">Transferase</keyword>
<evidence type="ECO:0000313" key="4">
    <source>
        <dbReference type="Proteomes" id="UP000239872"/>
    </source>
</evidence>
<evidence type="ECO:0000313" key="3">
    <source>
        <dbReference type="EMBL" id="PQJ10102.1"/>
    </source>
</evidence>
<dbReference type="PANTHER" id="PTHR43584">
    <property type="entry name" value="NUCLEOTIDYL TRANSFERASE"/>
    <property type="match status" value="1"/>
</dbReference>
<dbReference type="EMBL" id="PPSL01000004">
    <property type="protein sequence ID" value="PQJ10102.1"/>
    <property type="molecule type" value="Genomic_DNA"/>
</dbReference>
<sequence length="389" mass="42743">MNYILFDQDREKLFPFTHTRPVADIRCGILTMRERWEKYLEDKTGTLTATYLQPLHNGTILDDNIYINGGIAGNCSLVEAINKLQSGQKLVIGTIVVAARTAAMNTLADLYSTLTTLSSIEFDGHCFGLQNVWDIFSHNDRAIREDYKLLTNGRTSEPIPEYVTVTGKENLFIEEGAKIAAGVIINATGGPVYVGKDAEIMEGSMLRGPITLCDHATLKMGTKVYSATTIGPGCKVGGEVSNVIFFANSNKGHDGFVGNAVIGEWCNLGADTNCSNLKNNYDEVKIWSEQENKLIRTGLTFCGLLMGDHSKCGINTMFNTGTVVGVSCNIYGGNFPEKFVPSFSWGGSEGIVIYDFTKAMDTANRMMARRSTKLSDAEMTMYKHLFENK</sequence>
<dbReference type="GO" id="GO:0016779">
    <property type="term" value="F:nucleotidyltransferase activity"/>
    <property type="evidence" value="ECO:0007669"/>
    <property type="project" value="UniProtKB-ARBA"/>
</dbReference>
<dbReference type="GO" id="GO:0016746">
    <property type="term" value="F:acyltransferase activity"/>
    <property type="evidence" value="ECO:0007669"/>
    <property type="project" value="UniProtKB-KW"/>
</dbReference>
<gene>
    <name evidence="3" type="ORF">CJD36_015510</name>
</gene>
<evidence type="ECO:0000256" key="1">
    <source>
        <dbReference type="ARBA" id="ARBA00022679"/>
    </source>
</evidence>
<dbReference type="InterPro" id="IPR050065">
    <property type="entry name" value="GlmU-like"/>
</dbReference>
<dbReference type="OrthoDB" id="9784832at2"/>
<comment type="caution">
    <text evidence="3">The sequence shown here is derived from an EMBL/GenBank/DDBJ whole genome shotgun (WGS) entry which is preliminary data.</text>
</comment>
<dbReference type="Gene3D" id="2.160.10.10">
    <property type="entry name" value="Hexapeptide repeat proteins"/>
    <property type="match status" value="1"/>
</dbReference>
<organism evidence="3 4">
    <name type="scientific">Flavipsychrobacter stenotrophus</name>
    <dbReference type="NCBI Taxonomy" id="2077091"/>
    <lineage>
        <taxon>Bacteria</taxon>
        <taxon>Pseudomonadati</taxon>
        <taxon>Bacteroidota</taxon>
        <taxon>Chitinophagia</taxon>
        <taxon>Chitinophagales</taxon>
        <taxon>Chitinophagaceae</taxon>
        <taxon>Flavipsychrobacter</taxon>
    </lineage>
</organism>
<reference evidence="3 4" key="1">
    <citation type="submission" date="2018-01" db="EMBL/GenBank/DDBJ databases">
        <title>A novel member of the phylum Bacteroidetes isolated from glacier ice.</title>
        <authorList>
            <person name="Liu Q."/>
            <person name="Xin Y.-H."/>
        </authorList>
    </citation>
    <scope>NUCLEOTIDE SEQUENCE [LARGE SCALE GENOMIC DNA]</scope>
    <source>
        <strain evidence="3 4">RB1R16</strain>
    </source>
</reference>
<dbReference type="RefSeq" id="WP_105040111.1">
    <property type="nucleotide sequence ID" value="NZ_PPSL01000004.1"/>
</dbReference>
<keyword evidence="2" id="KW-0012">Acyltransferase</keyword>
<evidence type="ECO:0000256" key="2">
    <source>
        <dbReference type="ARBA" id="ARBA00023315"/>
    </source>
</evidence>
<accession>A0A2S7ST44</accession>
<dbReference type="NCBIfam" id="TIGR03991">
    <property type="entry name" value="alt_bact_glmU"/>
    <property type="match status" value="1"/>
</dbReference>
<protein>
    <submittedName>
        <fullName evidence="3">Glucose-1-phosphate thymidylyltransferase</fullName>
    </submittedName>
</protein>
<dbReference type="InterPro" id="IPR023917">
    <property type="entry name" value="Bifunctiontional_GlmU_bac-type"/>
</dbReference>
<name>A0A2S7ST44_9BACT</name>
<dbReference type="Proteomes" id="UP000239872">
    <property type="component" value="Unassembled WGS sequence"/>
</dbReference>
<dbReference type="SUPFAM" id="SSF51161">
    <property type="entry name" value="Trimeric LpxA-like enzymes"/>
    <property type="match status" value="1"/>
</dbReference>
<dbReference type="AlphaFoldDB" id="A0A2S7ST44"/>
<keyword evidence="4" id="KW-1185">Reference proteome</keyword>
<dbReference type="InterPro" id="IPR011004">
    <property type="entry name" value="Trimer_LpxA-like_sf"/>
</dbReference>